<evidence type="ECO:0000256" key="1">
    <source>
        <dbReference type="SAM" id="MobiDB-lite"/>
    </source>
</evidence>
<proteinExistence type="predicted"/>
<keyword evidence="3" id="KW-1185">Reference proteome</keyword>
<protein>
    <submittedName>
        <fullName evidence="2">Uncharacterized protein</fullName>
    </submittedName>
</protein>
<gene>
    <name evidence="2" type="ORF">D3870_05500</name>
</gene>
<accession>A0A418WZB0</accession>
<name>A0A418WZB0_9BURK</name>
<feature type="region of interest" description="Disordered" evidence="1">
    <location>
        <begin position="70"/>
        <end position="91"/>
    </location>
</feature>
<evidence type="ECO:0000313" key="2">
    <source>
        <dbReference type="EMBL" id="RJG05542.1"/>
    </source>
</evidence>
<organism evidence="2 3">
    <name type="scientific">Noviherbaspirillum cavernae</name>
    <dbReference type="NCBI Taxonomy" id="2320862"/>
    <lineage>
        <taxon>Bacteria</taxon>
        <taxon>Pseudomonadati</taxon>
        <taxon>Pseudomonadota</taxon>
        <taxon>Betaproteobacteria</taxon>
        <taxon>Burkholderiales</taxon>
        <taxon>Oxalobacteraceae</taxon>
        <taxon>Noviherbaspirillum</taxon>
    </lineage>
</organism>
<sequence>MLMLTIGSHHFDFHPEEQHMSHIVIKDLPDSIDLDRDAMLAVTGGARSGMHRPFAGRMVARDNRIVNFPKGFVSPSQTDAGKQAAGSKSRK</sequence>
<dbReference type="AlphaFoldDB" id="A0A418WZB0"/>
<comment type="caution">
    <text evidence="2">The sequence shown here is derived from an EMBL/GenBank/DDBJ whole genome shotgun (WGS) entry which is preliminary data.</text>
</comment>
<evidence type="ECO:0000313" key="3">
    <source>
        <dbReference type="Proteomes" id="UP000285190"/>
    </source>
</evidence>
<reference evidence="2 3" key="1">
    <citation type="submission" date="2018-09" db="EMBL/GenBank/DDBJ databases">
        <authorList>
            <person name="Zhu H."/>
        </authorList>
    </citation>
    <scope>NUCLEOTIDE SEQUENCE [LARGE SCALE GENOMIC DNA]</scope>
    <source>
        <strain evidence="2 3">K2R10-39</strain>
    </source>
</reference>
<dbReference type="EMBL" id="QYUN01000002">
    <property type="protein sequence ID" value="RJG05542.1"/>
    <property type="molecule type" value="Genomic_DNA"/>
</dbReference>
<dbReference type="OrthoDB" id="8759457at2"/>
<dbReference type="Proteomes" id="UP000285190">
    <property type="component" value="Unassembled WGS sequence"/>
</dbReference>